<dbReference type="Proteomes" id="UP001596160">
    <property type="component" value="Unassembled WGS sequence"/>
</dbReference>
<organism evidence="2 3">
    <name type="scientific">Streptomyces amakusaensis</name>
    <dbReference type="NCBI Taxonomy" id="67271"/>
    <lineage>
        <taxon>Bacteria</taxon>
        <taxon>Bacillati</taxon>
        <taxon>Actinomycetota</taxon>
        <taxon>Actinomycetes</taxon>
        <taxon>Kitasatosporales</taxon>
        <taxon>Streptomycetaceae</taxon>
        <taxon>Streptomyces</taxon>
    </lineage>
</organism>
<dbReference type="RefSeq" id="WP_344471381.1">
    <property type="nucleotide sequence ID" value="NZ_BAAASB010000001.1"/>
</dbReference>
<gene>
    <name evidence="2" type="ORF">ACFPRH_34965</name>
</gene>
<evidence type="ECO:0000313" key="2">
    <source>
        <dbReference type="EMBL" id="MFC5156927.1"/>
    </source>
</evidence>
<reference evidence="3" key="1">
    <citation type="journal article" date="2019" name="Int. J. Syst. Evol. Microbiol.">
        <title>The Global Catalogue of Microorganisms (GCM) 10K type strain sequencing project: providing services to taxonomists for standard genome sequencing and annotation.</title>
        <authorList>
            <consortium name="The Broad Institute Genomics Platform"/>
            <consortium name="The Broad Institute Genome Sequencing Center for Infectious Disease"/>
            <person name="Wu L."/>
            <person name="Ma J."/>
        </authorList>
    </citation>
    <scope>NUCLEOTIDE SEQUENCE [LARGE SCALE GENOMIC DNA]</scope>
    <source>
        <strain evidence="3">PCU 266</strain>
    </source>
</reference>
<keyword evidence="3" id="KW-1185">Reference proteome</keyword>
<feature type="compositionally biased region" description="Basic and acidic residues" evidence="1">
    <location>
        <begin position="10"/>
        <end position="38"/>
    </location>
</feature>
<name>A0ABW0ATA3_9ACTN</name>
<dbReference type="EMBL" id="JBHSKP010000052">
    <property type="protein sequence ID" value="MFC5156927.1"/>
    <property type="molecule type" value="Genomic_DNA"/>
</dbReference>
<evidence type="ECO:0000313" key="3">
    <source>
        <dbReference type="Proteomes" id="UP001596160"/>
    </source>
</evidence>
<evidence type="ECO:0000256" key="1">
    <source>
        <dbReference type="SAM" id="MobiDB-lite"/>
    </source>
</evidence>
<sequence length="49" mass="5440">MPVRALLPSRRRENAKDAEEPKRAAEPGKSPERMEADLKLPAGEATRRG</sequence>
<protein>
    <submittedName>
        <fullName evidence="2">Uncharacterized protein</fullName>
    </submittedName>
</protein>
<comment type="caution">
    <text evidence="2">The sequence shown here is derived from an EMBL/GenBank/DDBJ whole genome shotgun (WGS) entry which is preliminary data.</text>
</comment>
<accession>A0ABW0ATA3</accession>
<feature type="region of interest" description="Disordered" evidence="1">
    <location>
        <begin position="1"/>
        <end position="49"/>
    </location>
</feature>
<proteinExistence type="predicted"/>